<feature type="domain" description="Glutaminase A central" evidence="3">
    <location>
        <begin position="484"/>
        <end position="821"/>
    </location>
</feature>
<reference evidence="5 6" key="1">
    <citation type="submission" date="2018-03" db="EMBL/GenBank/DDBJ databases">
        <title>Genomic Encyclopedia of Archaeal and Bacterial Type Strains, Phase II (KMG-II): from individual species to whole genera.</title>
        <authorList>
            <person name="Goeker M."/>
        </authorList>
    </citation>
    <scope>NUCLEOTIDE SEQUENCE [LARGE SCALE GENOMIC DNA]</scope>
    <source>
        <strain evidence="5 6">DSM 28354</strain>
    </source>
</reference>
<dbReference type="Pfam" id="PF16335">
    <property type="entry name" value="GtaA_6_Hairpin"/>
    <property type="match status" value="1"/>
</dbReference>
<protein>
    <submittedName>
        <fullName evidence="5">L-glutaminase</fullName>
    </submittedName>
</protein>
<evidence type="ECO:0000259" key="2">
    <source>
        <dbReference type="Pfam" id="PF16334"/>
    </source>
</evidence>
<evidence type="ECO:0000313" key="5">
    <source>
        <dbReference type="EMBL" id="PRY41971.1"/>
    </source>
</evidence>
<evidence type="ECO:0000313" key="6">
    <source>
        <dbReference type="Proteomes" id="UP000238375"/>
    </source>
</evidence>
<name>A0A2T0T8J0_9BACT</name>
<comment type="caution">
    <text evidence="5">The sequence shown here is derived from an EMBL/GenBank/DDBJ whole genome shotgun (WGS) entry which is preliminary data.</text>
</comment>
<evidence type="ECO:0000256" key="1">
    <source>
        <dbReference type="SAM" id="SignalP"/>
    </source>
</evidence>
<keyword evidence="1" id="KW-0732">Signal</keyword>
<feature type="signal peptide" evidence="1">
    <location>
        <begin position="1"/>
        <end position="23"/>
    </location>
</feature>
<sequence>MQNCSFLRTATLLAALTTLTAQAQELRPPAYPLVTHDPYFSVWSTTDKLTDSPTRHWTGKPQSMEGVIRVDGKAYQFLGAVPTTYTNLLPTGESAPYTAQYTLTKPEPGWEKPDYNAKGWKTGQGPFGDNAESRTRWLSSKTDPNGIHIRREFTYDGKLDPDKLLLSASYDDDLTVYLNGTLILTKTCCAGEYRQEPLSAEAKKALRKGRNVLAIHCVSPIGGSFVDVGIVSPVVTKGIATAQQTDVTVTATQTDYAFTAGPVDLHLNFLSPLLLDELEVVARPVTYVTFDVKSRDGKTHDVQVYFGEAGTMATNTGGQEVVGDAGTTAGLTWLNVGTKQQPLLQKKGDNVRIDWGYAYLAAPTAEGAQLSPGPIESMKARFIQAGHVPAGKISLGTGQTYGLAISMPLGKVGKDVVEKHLLLGYDDLYSVQYFGKNLRAWWRRDNKTTMPQLLQTAENDYARLRKKSADFDKQLRADAEKSGGKQYADLCVLAYRQAISAHKIVAGPTGDVLFFSKENFSNGSIGTVDVTYPSAPMFLLYNNELAKGLLRFIFDYSESGRWKKDFPAHDVGTYPLANGQTYGEDMPVEEAGNMMILTAAAVRMDGKPDFAKQHWPTLTKWVGFLKRDGFDPANQLCTDDFAGHLARNANLSAKAIMGIACYGQMAALLGDQKTADEHLTLARDLARKWMQMDAEGDHYALTFDKKPGSWSQKYNIVWDKLLNLDVFPKEVVKKEIDFYLTKQEPYGLPLDSRKTYTKSDWIMWTATMADSDKDFNAFIGPIWKYANETPTRVPLSDWHETVDAKQVGFQARSVVGGYYIKMLADYLEKHPKQ</sequence>
<dbReference type="InterPro" id="IPR032514">
    <property type="entry name" value="GtaA_central"/>
</dbReference>
<gene>
    <name evidence="5" type="ORF">CLV58_105173</name>
</gene>
<dbReference type="GO" id="GO:0005975">
    <property type="term" value="P:carbohydrate metabolic process"/>
    <property type="evidence" value="ECO:0007669"/>
    <property type="project" value="InterPro"/>
</dbReference>
<dbReference type="Gene3D" id="1.50.10.10">
    <property type="match status" value="1"/>
</dbReference>
<dbReference type="PANTHER" id="PTHR31987">
    <property type="entry name" value="GLUTAMINASE A-RELATED"/>
    <property type="match status" value="1"/>
</dbReference>
<dbReference type="InterPro" id="IPR012341">
    <property type="entry name" value="6hp_glycosidase-like_sf"/>
</dbReference>
<dbReference type="InterPro" id="IPR052743">
    <property type="entry name" value="Glutaminase_GtaA"/>
</dbReference>
<feature type="domain" description="Glutaminase A N-terminal" evidence="4">
    <location>
        <begin position="252"/>
        <end position="478"/>
    </location>
</feature>
<dbReference type="AlphaFoldDB" id="A0A2T0T8J0"/>
<evidence type="ECO:0000259" key="4">
    <source>
        <dbReference type="Pfam" id="PF17168"/>
    </source>
</evidence>
<dbReference type="SUPFAM" id="SSF48208">
    <property type="entry name" value="Six-hairpin glycosidases"/>
    <property type="match status" value="1"/>
</dbReference>
<dbReference type="Proteomes" id="UP000238375">
    <property type="component" value="Unassembled WGS sequence"/>
</dbReference>
<keyword evidence="6" id="KW-1185">Reference proteome</keyword>
<dbReference type="OrthoDB" id="175993at2"/>
<dbReference type="EMBL" id="PVTE01000005">
    <property type="protein sequence ID" value="PRY41971.1"/>
    <property type="molecule type" value="Genomic_DNA"/>
</dbReference>
<dbReference type="InterPro" id="IPR032515">
    <property type="entry name" value="DUF4964"/>
</dbReference>
<feature type="domain" description="DUF4964" evidence="2">
    <location>
        <begin position="19"/>
        <end position="80"/>
    </location>
</feature>
<accession>A0A2T0T8J0</accession>
<dbReference type="InterPro" id="IPR008928">
    <property type="entry name" value="6-hairpin_glycosidase_sf"/>
</dbReference>
<proteinExistence type="predicted"/>
<dbReference type="Gene3D" id="2.60.120.260">
    <property type="entry name" value="Galactose-binding domain-like"/>
    <property type="match status" value="1"/>
</dbReference>
<dbReference type="RefSeq" id="WP_106137171.1">
    <property type="nucleotide sequence ID" value="NZ_PVTE01000005.1"/>
</dbReference>
<feature type="chain" id="PRO_5015455340" evidence="1">
    <location>
        <begin position="24"/>
        <end position="833"/>
    </location>
</feature>
<dbReference type="PANTHER" id="PTHR31987:SF1">
    <property type="entry name" value="GLUTAMINASE A"/>
    <property type="match status" value="1"/>
</dbReference>
<dbReference type="InterPro" id="IPR033433">
    <property type="entry name" value="GtaA_N"/>
</dbReference>
<evidence type="ECO:0000259" key="3">
    <source>
        <dbReference type="Pfam" id="PF16335"/>
    </source>
</evidence>
<dbReference type="InterPro" id="IPR008979">
    <property type="entry name" value="Galactose-bd-like_sf"/>
</dbReference>
<organism evidence="5 6">
    <name type="scientific">Spirosoma oryzae</name>
    <dbReference type="NCBI Taxonomy" id="1469603"/>
    <lineage>
        <taxon>Bacteria</taxon>
        <taxon>Pseudomonadati</taxon>
        <taxon>Bacteroidota</taxon>
        <taxon>Cytophagia</taxon>
        <taxon>Cytophagales</taxon>
        <taxon>Cytophagaceae</taxon>
        <taxon>Spirosoma</taxon>
    </lineage>
</organism>
<dbReference type="Pfam" id="PF16334">
    <property type="entry name" value="DUF4964"/>
    <property type="match status" value="1"/>
</dbReference>
<dbReference type="SUPFAM" id="SSF49785">
    <property type="entry name" value="Galactose-binding domain-like"/>
    <property type="match status" value="1"/>
</dbReference>
<dbReference type="Pfam" id="PF17168">
    <property type="entry name" value="DUF5127"/>
    <property type="match status" value="1"/>
</dbReference>